<accession>A0A8T3BFE4</accession>
<organism evidence="1 2">
    <name type="scientific">Dendrobium nobile</name>
    <name type="common">Orchid</name>
    <dbReference type="NCBI Taxonomy" id="94219"/>
    <lineage>
        <taxon>Eukaryota</taxon>
        <taxon>Viridiplantae</taxon>
        <taxon>Streptophyta</taxon>
        <taxon>Embryophyta</taxon>
        <taxon>Tracheophyta</taxon>
        <taxon>Spermatophyta</taxon>
        <taxon>Magnoliopsida</taxon>
        <taxon>Liliopsida</taxon>
        <taxon>Asparagales</taxon>
        <taxon>Orchidaceae</taxon>
        <taxon>Epidendroideae</taxon>
        <taxon>Malaxideae</taxon>
        <taxon>Dendrobiinae</taxon>
        <taxon>Dendrobium</taxon>
    </lineage>
</organism>
<protein>
    <submittedName>
        <fullName evidence="1">Uncharacterized protein</fullName>
    </submittedName>
</protein>
<evidence type="ECO:0000313" key="1">
    <source>
        <dbReference type="EMBL" id="KAI0511766.1"/>
    </source>
</evidence>
<reference evidence="1" key="1">
    <citation type="journal article" date="2022" name="Front. Genet.">
        <title>Chromosome-Scale Assembly of the Dendrobium nobile Genome Provides Insights Into the Molecular Mechanism of the Biosynthesis of the Medicinal Active Ingredient of Dendrobium.</title>
        <authorList>
            <person name="Xu Q."/>
            <person name="Niu S.-C."/>
            <person name="Li K.-L."/>
            <person name="Zheng P.-J."/>
            <person name="Zhang X.-J."/>
            <person name="Jia Y."/>
            <person name="Liu Y."/>
            <person name="Niu Y.-X."/>
            <person name="Yu L.-H."/>
            <person name="Chen D.-F."/>
            <person name="Zhang G.-Q."/>
        </authorList>
    </citation>
    <scope>NUCLEOTIDE SEQUENCE</scope>
    <source>
        <tissue evidence="1">Leaf</tissue>
    </source>
</reference>
<evidence type="ECO:0000313" key="2">
    <source>
        <dbReference type="Proteomes" id="UP000829196"/>
    </source>
</evidence>
<dbReference type="EMBL" id="JAGYWB010000009">
    <property type="protein sequence ID" value="KAI0511766.1"/>
    <property type="molecule type" value="Genomic_DNA"/>
</dbReference>
<comment type="caution">
    <text evidence="1">The sequence shown here is derived from an EMBL/GenBank/DDBJ whole genome shotgun (WGS) entry which is preliminary data.</text>
</comment>
<sequence>MCRVGRSSDKVRAEEQECEACKDYVDITLHSHALSVFFSDPLPLLLSLRCLALEFSFDIQRSLDREALGRRIQFPSTDHVW</sequence>
<proteinExistence type="predicted"/>
<dbReference type="Proteomes" id="UP000829196">
    <property type="component" value="Unassembled WGS sequence"/>
</dbReference>
<dbReference type="AlphaFoldDB" id="A0A8T3BFE4"/>
<keyword evidence="2" id="KW-1185">Reference proteome</keyword>
<name>A0A8T3BFE4_DENNO</name>
<gene>
    <name evidence="1" type="ORF">KFK09_012398</name>
</gene>